<name>A0A368GPJ0_ANCCA</name>
<evidence type="ECO:0000313" key="3">
    <source>
        <dbReference type="Proteomes" id="UP000252519"/>
    </source>
</evidence>
<protein>
    <submittedName>
        <fullName evidence="2">Uncharacterized protein</fullName>
    </submittedName>
</protein>
<feature type="compositionally biased region" description="Polar residues" evidence="1">
    <location>
        <begin position="1"/>
        <end position="15"/>
    </location>
</feature>
<feature type="region of interest" description="Disordered" evidence="1">
    <location>
        <begin position="1"/>
        <end position="60"/>
    </location>
</feature>
<reference evidence="2 3" key="1">
    <citation type="submission" date="2014-10" db="EMBL/GenBank/DDBJ databases">
        <title>Draft genome of the hookworm Ancylostoma caninum.</title>
        <authorList>
            <person name="Mitreva M."/>
        </authorList>
    </citation>
    <scope>NUCLEOTIDE SEQUENCE [LARGE SCALE GENOMIC DNA]</scope>
    <source>
        <strain evidence="2 3">Baltimore</strain>
    </source>
</reference>
<feature type="region of interest" description="Disordered" evidence="1">
    <location>
        <begin position="107"/>
        <end position="132"/>
    </location>
</feature>
<organism evidence="2 3">
    <name type="scientific">Ancylostoma caninum</name>
    <name type="common">Dog hookworm</name>
    <dbReference type="NCBI Taxonomy" id="29170"/>
    <lineage>
        <taxon>Eukaryota</taxon>
        <taxon>Metazoa</taxon>
        <taxon>Ecdysozoa</taxon>
        <taxon>Nematoda</taxon>
        <taxon>Chromadorea</taxon>
        <taxon>Rhabditida</taxon>
        <taxon>Rhabditina</taxon>
        <taxon>Rhabditomorpha</taxon>
        <taxon>Strongyloidea</taxon>
        <taxon>Ancylostomatidae</taxon>
        <taxon>Ancylostomatinae</taxon>
        <taxon>Ancylostoma</taxon>
    </lineage>
</organism>
<proteinExistence type="predicted"/>
<feature type="compositionally biased region" description="Basic and acidic residues" evidence="1">
    <location>
        <begin position="107"/>
        <end position="116"/>
    </location>
</feature>
<evidence type="ECO:0000313" key="2">
    <source>
        <dbReference type="EMBL" id="RCN44935.1"/>
    </source>
</evidence>
<dbReference type="Proteomes" id="UP000252519">
    <property type="component" value="Unassembled WGS sequence"/>
</dbReference>
<dbReference type="AlphaFoldDB" id="A0A368GPJ0"/>
<evidence type="ECO:0000256" key="1">
    <source>
        <dbReference type="SAM" id="MobiDB-lite"/>
    </source>
</evidence>
<feature type="compositionally biased region" description="Acidic residues" evidence="1">
    <location>
        <begin position="32"/>
        <end position="48"/>
    </location>
</feature>
<accession>A0A368GPJ0</accession>
<dbReference type="EMBL" id="JOJR01000116">
    <property type="protein sequence ID" value="RCN44935.1"/>
    <property type="molecule type" value="Genomic_DNA"/>
</dbReference>
<comment type="caution">
    <text evidence="2">The sequence shown here is derived from an EMBL/GenBank/DDBJ whole genome shotgun (WGS) entry which is preliminary data.</text>
</comment>
<sequence>MFHQTPSCPRSSVSWSKDGEKQNSMLQKELDLFENPDEVDKTEEEEDSPPSQKRKCRSFSDKKIIEEQMEMIRIQKVAWEKQSMLYSKMMDFFDKSITVLDTVLKRAEQEPKEKRPPQQQQKQQANDFVPYCGDSNIADSYVSF</sequence>
<keyword evidence="3" id="KW-1185">Reference proteome</keyword>
<gene>
    <name evidence="2" type="ORF">ANCCAN_09039</name>
</gene>